<reference evidence="1" key="1">
    <citation type="submission" date="2021-03" db="EMBL/GenBank/DDBJ databases">
        <title>Evolutionary priming and transition to the ectomycorrhizal habit in an iconic lineage of mushroom-forming fungi: is preadaptation a requirement?</title>
        <authorList>
            <consortium name="DOE Joint Genome Institute"/>
            <person name="Looney B.P."/>
            <person name="Miyauchi S."/>
            <person name="Morin E."/>
            <person name="Drula E."/>
            <person name="Courty P.E."/>
            <person name="Chicoki N."/>
            <person name="Fauchery L."/>
            <person name="Kohler A."/>
            <person name="Kuo A."/>
            <person name="LaButti K."/>
            <person name="Pangilinan J."/>
            <person name="Lipzen A."/>
            <person name="Riley R."/>
            <person name="Andreopoulos W."/>
            <person name="He G."/>
            <person name="Johnson J."/>
            <person name="Barry K.W."/>
            <person name="Grigoriev I.V."/>
            <person name="Nagy L."/>
            <person name="Hibbett D."/>
            <person name="Henrissat B."/>
            <person name="Matheny P.B."/>
            <person name="Labbe J."/>
            <person name="Martin A.F."/>
        </authorList>
    </citation>
    <scope>NUCLEOTIDE SEQUENCE</scope>
    <source>
        <strain evidence="1">BPL698</strain>
    </source>
</reference>
<proteinExistence type="predicted"/>
<organism evidence="1 2">
    <name type="scientific">Russula earlei</name>
    <dbReference type="NCBI Taxonomy" id="71964"/>
    <lineage>
        <taxon>Eukaryota</taxon>
        <taxon>Fungi</taxon>
        <taxon>Dikarya</taxon>
        <taxon>Basidiomycota</taxon>
        <taxon>Agaricomycotina</taxon>
        <taxon>Agaricomycetes</taxon>
        <taxon>Russulales</taxon>
        <taxon>Russulaceae</taxon>
        <taxon>Russula</taxon>
    </lineage>
</organism>
<evidence type="ECO:0000313" key="1">
    <source>
        <dbReference type="EMBL" id="KAI9509949.1"/>
    </source>
</evidence>
<gene>
    <name evidence="1" type="ORF">F5148DRAFT_1147914</name>
</gene>
<comment type="caution">
    <text evidence="1">The sequence shown here is derived from an EMBL/GenBank/DDBJ whole genome shotgun (WGS) entry which is preliminary data.</text>
</comment>
<evidence type="ECO:0000313" key="2">
    <source>
        <dbReference type="Proteomes" id="UP001207468"/>
    </source>
</evidence>
<name>A0ACC0UFW2_9AGAM</name>
<protein>
    <submittedName>
        <fullName evidence="1">Uncharacterized protein</fullName>
    </submittedName>
</protein>
<sequence length="246" mass="27967">MAWCQTMDRGSGFYREKKSAPAIIARSVTASNPRSLLEYLDLSQSTCLNEVAEHNLKDIFNQAVRVKSIVLNTADSQKGPKLVKLFVNRLAIDFEDVEDAEEPEVAQILEVPEDAVREGRPIDLRFVRFQSVNSLHRDEGLERVKEATGRLDKIAQRMIDTEIPACWQEAQDGKIKLKSYGKDKDRGTFDRCLGRKDNGKEATRRRGSFQFARERLASAASCLRACIHPGCPHVHRYRSSQDFLRD</sequence>
<accession>A0ACC0UFW2</accession>
<keyword evidence="2" id="KW-1185">Reference proteome</keyword>
<dbReference type="EMBL" id="JAGFNK010000052">
    <property type="protein sequence ID" value="KAI9509949.1"/>
    <property type="molecule type" value="Genomic_DNA"/>
</dbReference>
<dbReference type="Proteomes" id="UP001207468">
    <property type="component" value="Unassembled WGS sequence"/>
</dbReference>